<dbReference type="GO" id="GO:0008716">
    <property type="term" value="F:D-alanine-D-alanine ligase activity"/>
    <property type="evidence" value="ECO:0007669"/>
    <property type="project" value="UniProtKB-UniRule"/>
</dbReference>
<feature type="active site" evidence="11">
    <location>
        <position position="157"/>
    </location>
</feature>
<comment type="cofactor">
    <cofactor evidence="12">
        <name>Mg(2+)</name>
        <dbReference type="ChEBI" id="CHEBI:18420"/>
    </cofactor>
    <cofactor evidence="12">
        <name>Mn(2+)</name>
        <dbReference type="ChEBI" id="CHEBI:29035"/>
    </cofactor>
    <text evidence="12">Binds 2 magnesium or manganese ions per subunit.</text>
</comment>
<keyword evidence="5 13" id="KW-0547">Nucleotide-binding</keyword>
<protein>
    <recommendedName>
        <fullName evidence="10">D-alanine--D-alanine ligase</fullName>
        <ecNumber evidence="10">6.3.2.4</ecNumber>
    </recommendedName>
    <alternativeName>
        <fullName evidence="10">D-Ala-D-Ala ligase</fullName>
    </alternativeName>
    <alternativeName>
        <fullName evidence="10">D-alanylalanine synthetase</fullName>
    </alternativeName>
</protein>
<feature type="binding site" evidence="12">
    <location>
        <position position="265"/>
    </location>
    <ligand>
        <name>Mg(2+)</name>
        <dbReference type="ChEBI" id="CHEBI:18420"/>
        <label>1</label>
    </ligand>
</feature>
<dbReference type="PANTHER" id="PTHR23132">
    <property type="entry name" value="D-ALANINE--D-ALANINE LIGASE"/>
    <property type="match status" value="1"/>
</dbReference>
<evidence type="ECO:0000256" key="1">
    <source>
        <dbReference type="ARBA" id="ARBA00004496"/>
    </source>
</evidence>
<name>A0A7C3IC03_UNCW3</name>
<evidence type="ECO:0000256" key="10">
    <source>
        <dbReference type="HAMAP-Rule" id="MF_00047"/>
    </source>
</evidence>
<dbReference type="InterPro" id="IPR011127">
    <property type="entry name" value="Dala_Dala_lig_N"/>
</dbReference>
<evidence type="ECO:0000259" key="14">
    <source>
        <dbReference type="PROSITE" id="PS50975"/>
    </source>
</evidence>
<dbReference type="InterPro" id="IPR016185">
    <property type="entry name" value="PreATP-grasp_dom_sf"/>
</dbReference>
<feature type="active site" evidence="11">
    <location>
        <position position="25"/>
    </location>
</feature>
<evidence type="ECO:0000256" key="8">
    <source>
        <dbReference type="ARBA" id="ARBA00022984"/>
    </source>
</evidence>
<keyword evidence="12" id="KW-0460">Magnesium</keyword>
<dbReference type="InterPro" id="IPR013815">
    <property type="entry name" value="ATP_grasp_subdomain_1"/>
</dbReference>
<dbReference type="InterPro" id="IPR000291">
    <property type="entry name" value="D-Ala_lig_Van_CS"/>
</dbReference>
<dbReference type="Pfam" id="PF07478">
    <property type="entry name" value="Dala_Dala_lig_C"/>
    <property type="match status" value="1"/>
</dbReference>
<evidence type="ECO:0000256" key="3">
    <source>
        <dbReference type="ARBA" id="ARBA00022490"/>
    </source>
</evidence>
<dbReference type="InterPro" id="IPR011761">
    <property type="entry name" value="ATP-grasp"/>
</dbReference>
<dbReference type="PANTHER" id="PTHR23132:SF23">
    <property type="entry name" value="D-ALANINE--D-ALANINE LIGASE B"/>
    <property type="match status" value="1"/>
</dbReference>
<keyword evidence="9 10" id="KW-0961">Cell wall biogenesis/degradation</keyword>
<comment type="function">
    <text evidence="10">Cell wall formation.</text>
</comment>
<feature type="domain" description="ATP-grasp" evidence="14">
    <location>
        <begin position="111"/>
        <end position="311"/>
    </location>
</feature>
<dbReference type="SUPFAM" id="SSF56059">
    <property type="entry name" value="Glutathione synthetase ATP-binding domain-like"/>
    <property type="match status" value="1"/>
</dbReference>
<feature type="active site" evidence="11">
    <location>
        <position position="289"/>
    </location>
</feature>
<comment type="caution">
    <text evidence="17">The sequence shown here is derived from an EMBL/GenBank/DDBJ whole genome shotgun (WGS) entry which is preliminary data.</text>
</comment>
<dbReference type="InterPro" id="IPR011095">
    <property type="entry name" value="Dala_Dala_lig_C"/>
</dbReference>
<dbReference type="PROSITE" id="PS00843">
    <property type="entry name" value="DALA_DALA_LIGASE_1"/>
    <property type="match status" value="1"/>
</dbReference>
<gene>
    <name evidence="10" type="primary">ddl</name>
    <name evidence="16" type="ORF">ENP62_03335</name>
    <name evidence="15" type="ORF">ENP94_07330</name>
    <name evidence="17" type="ORF">ENS16_02975</name>
</gene>
<evidence type="ECO:0000313" key="17">
    <source>
        <dbReference type="EMBL" id="HFJ53637.1"/>
    </source>
</evidence>
<reference evidence="17" key="1">
    <citation type="journal article" date="2020" name="mSystems">
        <title>Genome- and Community-Level Interaction Insights into Carbon Utilization and Element Cycling Functions of Hydrothermarchaeota in Hydrothermal Sediment.</title>
        <authorList>
            <person name="Zhou Z."/>
            <person name="Liu Y."/>
            <person name="Xu W."/>
            <person name="Pan J."/>
            <person name="Luo Z.H."/>
            <person name="Li M."/>
        </authorList>
    </citation>
    <scope>NUCLEOTIDE SEQUENCE [LARGE SCALE GENOMIC DNA]</scope>
    <source>
        <strain evidence="16">SpSt-236</strain>
        <strain evidence="15">SpSt-265</strain>
        <strain evidence="17">SpSt-465</strain>
    </source>
</reference>
<keyword evidence="6 13" id="KW-0067">ATP-binding</keyword>
<dbReference type="GO" id="GO:0046872">
    <property type="term" value="F:metal ion binding"/>
    <property type="evidence" value="ECO:0007669"/>
    <property type="project" value="UniProtKB-KW"/>
</dbReference>
<keyword evidence="8 10" id="KW-0573">Peptidoglycan synthesis</keyword>
<dbReference type="Pfam" id="PF01820">
    <property type="entry name" value="Dala_Dala_lig_N"/>
    <property type="match status" value="1"/>
</dbReference>
<dbReference type="GO" id="GO:0008360">
    <property type="term" value="P:regulation of cell shape"/>
    <property type="evidence" value="ECO:0007669"/>
    <property type="project" value="UniProtKB-KW"/>
</dbReference>
<evidence type="ECO:0000256" key="7">
    <source>
        <dbReference type="ARBA" id="ARBA00022960"/>
    </source>
</evidence>
<dbReference type="PROSITE" id="PS00844">
    <property type="entry name" value="DALA_DALA_LIGASE_2"/>
    <property type="match status" value="1"/>
</dbReference>
<dbReference type="Gene3D" id="3.30.470.20">
    <property type="entry name" value="ATP-grasp fold, B domain"/>
    <property type="match status" value="1"/>
</dbReference>
<comment type="pathway">
    <text evidence="10">Cell wall biogenesis; peptidoglycan biosynthesis.</text>
</comment>
<dbReference type="AlphaFoldDB" id="A0A7C3IC03"/>
<evidence type="ECO:0000256" key="11">
    <source>
        <dbReference type="PIRSR" id="PIRSR039102-1"/>
    </source>
</evidence>
<keyword evidence="4 10" id="KW-0436">Ligase</keyword>
<dbReference type="EMBL" id="DSLG01000008">
    <property type="protein sequence ID" value="HEA87799.1"/>
    <property type="molecule type" value="Genomic_DNA"/>
</dbReference>
<feature type="binding site" evidence="12">
    <location>
        <position position="278"/>
    </location>
    <ligand>
        <name>Mg(2+)</name>
        <dbReference type="ChEBI" id="CHEBI:18420"/>
        <label>2</label>
    </ligand>
</feature>
<dbReference type="EC" id="6.3.2.4" evidence="10"/>
<dbReference type="NCBIfam" id="NF002378">
    <property type="entry name" value="PRK01372.1"/>
    <property type="match status" value="1"/>
</dbReference>
<feature type="binding site" evidence="12">
    <location>
        <position position="280"/>
    </location>
    <ligand>
        <name>Mg(2+)</name>
        <dbReference type="ChEBI" id="CHEBI:18420"/>
        <label>2</label>
    </ligand>
</feature>
<dbReference type="NCBIfam" id="TIGR01205">
    <property type="entry name" value="D_ala_D_alaTIGR"/>
    <property type="match status" value="1"/>
</dbReference>
<evidence type="ECO:0000256" key="6">
    <source>
        <dbReference type="ARBA" id="ARBA00022840"/>
    </source>
</evidence>
<comment type="catalytic activity">
    <reaction evidence="10">
        <text>2 D-alanine + ATP = D-alanyl-D-alanine + ADP + phosphate + H(+)</text>
        <dbReference type="Rhea" id="RHEA:11224"/>
        <dbReference type="ChEBI" id="CHEBI:15378"/>
        <dbReference type="ChEBI" id="CHEBI:30616"/>
        <dbReference type="ChEBI" id="CHEBI:43474"/>
        <dbReference type="ChEBI" id="CHEBI:57416"/>
        <dbReference type="ChEBI" id="CHEBI:57822"/>
        <dbReference type="ChEBI" id="CHEBI:456216"/>
        <dbReference type="EC" id="6.3.2.4"/>
    </reaction>
</comment>
<dbReference type="GO" id="GO:0009252">
    <property type="term" value="P:peptidoglycan biosynthetic process"/>
    <property type="evidence" value="ECO:0007669"/>
    <property type="project" value="UniProtKB-UniRule"/>
</dbReference>
<comment type="subcellular location">
    <subcellularLocation>
        <location evidence="1 10">Cytoplasm</location>
    </subcellularLocation>
</comment>
<organism evidence="17">
    <name type="scientific">candidate division WOR-3 bacterium</name>
    <dbReference type="NCBI Taxonomy" id="2052148"/>
    <lineage>
        <taxon>Bacteria</taxon>
        <taxon>Bacteria division WOR-3</taxon>
    </lineage>
</organism>
<accession>A0A7C3IC03</accession>
<evidence type="ECO:0000313" key="15">
    <source>
        <dbReference type="EMBL" id="HEA87799.1"/>
    </source>
</evidence>
<dbReference type="PIRSF" id="PIRSF039102">
    <property type="entry name" value="Ddl/VanB"/>
    <property type="match status" value="1"/>
</dbReference>
<evidence type="ECO:0000256" key="9">
    <source>
        <dbReference type="ARBA" id="ARBA00023316"/>
    </source>
</evidence>
<keyword evidence="12" id="KW-0479">Metal-binding</keyword>
<dbReference type="UniPathway" id="UPA00219"/>
<keyword evidence="3 10" id="KW-0963">Cytoplasm</keyword>
<evidence type="ECO:0000256" key="2">
    <source>
        <dbReference type="ARBA" id="ARBA00010871"/>
    </source>
</evidence>
<dbReference type="EMBL" id="DSTU01000004">
    <property type="protein sequence ID" value="HFJ53637.1"/>
    <property type="molecule type" value="Genomic_DNA"/>
</dbReference>
<dbReference type="InterPro" id="IPR005905">
    <property type="entry name" value="D_ala_D_ala"/>
</dbReference>
<keyword evidence="7 10" id="KW-0133">Cell shape</keyword>
<dbReference type="Gene3D" id="3.40.50.20">
    <property type="match status" value="1"/>
</dbReference>
<evidence type="ECO:0000256" key="4">
    <source>
        <dbReference type="ARBA" id="ARBA00022598"/>
    </source>
</evidence>
<proteinExistence type="inferred from homology"/>
<evidence type="ECO:0000256" key="13">
    <source>
        <dbReference type="PROSITE-ProRule" id="PRU00409"/>
    </source>
</evidence>
<dbReference type="SUPFAM" id="SSF52440">
    <property type="entry name" value="PreATP-grasp domain"/>
    <property type="match status" value="1"/>
</dbReference>
<sequence length="315" mass="34917">MSRSDIVRRLRKRRIGVLMGGWSSEREVSLLSGQRVLESLRRQGYQAVGIDINRSFVDQIRQAKIDMAFIALHGKPGEDGTMQGFLELMGIPYTGSGVTASAIAIDKVFTKMIFRQTGIPTPDFVAVGADDDVAEGLAEAEKRFGYPMIVKPRCEGSSVGIELLAGRRGALDHCERVWRGFGDLLIEPFVPGIIATVGILGQEVLPILELVPKSHEYYSYEAKYTRGETEFIIPARLDSRTEKRVKELALKAHNSLGCKGFSRLDLIIKDSRYPYFLEINTIPGLTDLSDLPAQAEHAGISYDELIFRILADALV</sequence>
<dbReference type="GO" id="GO:0005524">
    <property type="term" value="F:ATP binding"/>
    <property type="evidence" value="ECO:0007669"/>
    <property type="project" value="UniProtKB-UniRule"/>
</dbReference>
<dbReference type="HAMAP" id="MF_00047">
    <property type="entry name" value="Dala_Dala_lig"/>
    <property type="match status" value="1"/>
</dbReference>
<evidence type="ECO:0000256" key="5">
    <source>
        <dbReference type="ARBA" id="ARBA00022741"/>
    </source>
</evidence>
<evidence type="ECO:0000313" key="16">
    <source>
        <dbReference type="EMBL" id="HEE18567.1"/>
    </source>
</evidence>
<comment type="similarity">
    <text evidence="2 10">Belongs to the D-alanine--D-alanine ligase family.</text>
</comment>
<dbReference type="EMBL" id="DSKA01000241">
    <property type="protein sequence ID" value="HEE18567.1"/>
    <property type="molecule type" value="Genomic_DNA"/>
</dbReference>
<dbReference type="GO" id="GO:0071555">
    <property type="term" value="P:cell wall organization"/>
    <property type="evidence" value="ECO:0007669"/>
    <property type="project" value="UniProtKB-KW"/>
</dbReference>
<feature type="binding site" evidence="12">
    <location>
        <position position="278"/>
    </location>
    <ligand>
        <name>Mg(2+)</name>
        <dbReference type="ChEBI" id="CHEBI:18420"/>
        <label>1</label>
    </ligand>
</feature>
<evidence type="ECO:0000256" key="12">
    <source>
        <dbReference type="PIRSR" id="PIRSR039102-3"/>
    </source>
</evidence>
<dbReference type="PROSITE" id="PS50975">
    <property type="entry name" value="ATP_GRASP"/>
    <property type="match status" value="1"/>
</dbReference>
<dbReference type="GO" id="GO:0005737">
    <property type="term" value="C:cytoplasm"/>
    <property type="evidence" value="ECO:0007669"/>
    <property type="project" value="UniProtKB-SubCell"/>
</dbReference>
<dbReference type="Gene3D" id="3.30.1490.20">
    <property type="entry name" value="ATP-grasp fold, A domain"/>
    <property type="match status" value="1"/>
</dbReference>
<keyword evidence="12" id="KW-0464">Manganese</keyword>